<keyword evidence="3" id="KW-1185">Reference proteome</keyword>
<reference evidence="2" key="1">
    <citation type="journal article" date="2021" name="Nat. Commun.">
        <title>Genetic determinants of endophytism in the Arabidopsis root mycobiome.</title>
        <authorList>
            <person name="Mesny F."/>
            <person name="Miyauchi S."/>
            <person name="Thiergart T."/>
            <person name="Pickel B."/>
            <person name="Atanasova L."/>
            <person name="Karlsson M."/>
            <person name="Huettel B."/>
            <person name="Barry K.W."/>
            <person name="Haridas S."/>
            <person name="Chen C."/>
            <person name="Bauer D."/>
            <person name="Andreopoulos W."/>
            <person name="Pangilinan J."/>
            <person name="LaButti K."/>
            <person name="Riley R."/>
            <person name="Lipzen A."/>
            <person name="Clum A."/>
            <person name="Drula E."/>
            <person name="Henrissat B."/>
            <person name="Kohler A."/>
            <person name="Grigoriev I.V."/>
            <person name="Martin F.M."/>
            <person name="Hacquard S."/>
        </authorList>
    </citation>
    <scope>NUCLEOTIDE SEQUENCE</scope>
    <source>
        <strain evidence="2">MPI-SDFR-AT-0120</strain>
    </source>
</reference>
<evidence type="ECO:0000313" key="3">
    <source>
        <dbReference type="Proteomes" id="UP000813461"/>
    </source>
</evidence>
<dbReference type="InterPro" id="IPR056125">
    <property type="entry name" value="DUF7708"/>
</dbReference>
<organism evidence="2 3">
    <name type="scientific">Paraphoma chrysanthemicola</name>
    <dbReference type="NCBI Taxonomy" id="798071"/>
    <lineage>
        <taxon>Eukaryota</taxon>
        <taxon>Fungi</taxon>
        <taxon>Dikarya</taxon>
        <taxon>Ascomycota</taxon>
        <taxon>Pezizomycotina</taxon>
        <taxon>Dothideomycetes</taxon>
        <taxon>Pleosporomycetidae</taxon>
        <taxon>Pleosporales</taxon>
        <taxon>Pleosporineae</taxon>
        <taxon>Phaeosphaeriaceae</taxon>
        <taxon>Paraphoma</taxon>
    </lineage>
</organism>
<dbReference type="Proteomes" id="UP000813461">
    <property type="component" value="Unassembled WGS sequence"/>
</dbReference>
<dbReference type="AlphaFoldDB" id="A0A8K0VZC2"/>
<proteinExistence type="predicted"/>
<dbReference type="OrthoDB" id="4840035at2759"/>
<dbReference type="EMBL" id="JAGMVJ010000008">
    <property type="protein sequence ID" value="KAH7088210.1"/>
    <property type="molecule type" value="Genomic_DNA"/>
</dbReference>
<gene>
    <name evidence="2" type="ORF">FB567DRAFT_559899</name>
</gene>
<sequence length="614" mass="68867">MAVNGVVVRDVVEQVEGRALVRRFTGELAGNTTLERAAISAQEEDDEIANAQMEARMRDLFQDENGDDAIFHAAEIARLALKETCDRLEMTENAPKLSKLSFRQKTARAAANDAVGDKIGYGFAQLSVFVKATEGEWKSKQGEPARRFRSLCGSLDAHKNVFAIFPSQNEYASVLCGSLKLIIGAAVNHDEIAEVISETVTEITEKAARAAKMLLLVRTREMRQLFSQLYAQVFAFYRSAMEWYLKSKPSRFFASFNEKIKDQYEKAATKIEKIVTEMYRQNDLAQFAWLRIQHTDQERREEIRRQRLQTPDQYTLRLAGRNVQELLQNMHKRQCIEASAVRQGSEPHASSILPYTADNRLAPDVMDRKATRDYSKSLERFIIGTEGHSFMTDGKFWIPDVDISAKLHGWLGNDDASPTLWVSSPEVIQVGMSSSRAAALSLLVAAWQAELPIISHFCERPRFATLPADRDVERVGLIGLVFSLITQLLQFAVANDSFQVSHDQMEDLDGSDASWSHALELLVQLLRTTPQLGLCVIDGLNDLSFTGGAQWCSVLLTVLFEHQRSAPSTFRILLTTSGQSRVLQDHVEVSDRAFAMIGGREVIRGGQWVSGRNN</sequence>
<name>A0A8K0VZC2_9PLEO</name>
<dbReference type="Pfam" id="PF24809">
    <property type="entry name" value="DUF7708"/>
    <property type="match status" value="1"/>
</dbReference>
<feature type="domain" description="DUF7708" evidence="1">
    <location>
        <begin position="148"/>
        <end position="287"/>
    </location>
</feature>
<protein>
    <recommendedName>
        <fullName evidence="1">DUF7708 domain-containing protein</fullName>
    </recommendedName>
</protein>
<accession>A0A8K0VZC2</accession>
<comment type="caution">
    <text evidence="2">The sequence shown here is derived from an EMBL/GenBank/DDBJ whole genome shotgun (WGS) entry which is preliminary data.</text>
</comment>
<evidence type="ECO:0000259" key="1">
    <source>
        <dbReference type="Pfam" id="PF24809"/>
    </source>
</evidence>
<evidence type="ECO:0000313" key="2">
    <source>
        <dbReference type="EMBL" id="KAH7088210.1"/>
    </source>
</evidence>